<dbReference type="Proteomes" id="UP000051160">
    <property type="component" value="Unassembled WGS sequence"/>
</dbReference>
<keyword evidence="1" id="KW-0472">Membrane</keyword>
<feature type="transmembrane region" description="Helical" evidence="1">
    <location>
        <begin position="220"/>
        <end position="240"/>
    </location>
</feature>
<dbReference type="RefSeq" id="WP_056948357.1">
    <property type="nucleotide sequence ID" value="NZ_AZEE01000029.1"/>
</dbReference>
<evidence type="ECO:0008006" key="4">
    <source>
        <dbReference type="Google" id="ProtNLM"/>
    </source>
</evidence>
<evidence type="ECO:0000313" key="2">
    <source>
        <dbReference type="EMBL" id="KRK97418.1"/>
    </source>
</evidence>
<keyword evidence="1" id="KW-1133">Transmembrane helix</keyword>
<gene>
    <name evidence="2" type="ORF">FD04_GL001442</name>
</gene>
<dbReference type="AlphaFoldDB" id="A0A0R1LY94"/>
<feature type="transmembrane region" description="Helical" evidence="1">
    <location>
        <begin position="129"/>
        <end position="149"/>
    </location>
</feature>
<evidence type="ECO:0000313" key="3">
    <source>
        <dbReference type="Proteomes" id="UP000051160"/>
    </source>
</evidence>
<organism evidence="2 3">
    <name type="scientific">Secundilactobacillus odoratitofui DSM 19909 = JCM 15043</name>
    <dbReference type="NCBI Taxonomy" id="1423776"/>
    <lineage>
        <taxon>Bacteria</taxon>
        <taxon>Bacillati</taxon>
        <taxon>Bacillota</taxon>
        <taxon>Bacilli</taxon>
        <taxon>Lactobacillales</taxon>
        <taxon>Lactobacillaceae</taxon>
        <taxon>Secundilactobacillus</taxon>
    </lineage>
</organism>
<dbReference type="PATRIC" id="fig|1423776.4.peg.1460"/>
<keyword evidence="3" id="KW-1185">Reference proteome</keyword>
<dbReference type="EMBL" id="AZEE01000029">
    <property type="protein sequence ID" value="KRK97418.1"/>
    <property type="molecule type" value="Genomic_DNA"/>
</dbReference>
<proteinExistence type="predicted"/>
<feature type="transmembrane region" description="Helical" evidence="1">
    <location>
        <begin position="407"/>
        <end position="430"/>
    </location>
</feature>
<keyword evidence="1" id="KW-0812">Transmembrane</keyword>
<name>A0A0R1LY94_9LACO</name>
<comment type="caution">
    <text evidence="2">The sequence shown here is derived from an EMBL/GenBank/DDBJ whole genome shotgun (WGS) entry which is preliminary data.</text>
</comment>
<feature type="transmembrane region" description="Helical" evidence="1">
    <location>
        <begin position="99"/>
        <end position="120"/>
    </location>
</feature>
<protein>
    <recommendedName>
        <fullName evidence="4">Transmembrane protein</fullName>
    </recommendedName>
</protein>
<reference evidence="2 3" key="1">
    <citation type="journal article" date="2015" name="Genome Announc.">
        <title>Expanding the biotechnology potential of lactobacilli through comparative genomics of 213 strains and associated genera.</title>
        <authorList>
            <person name="Sun Z."/>
            <person name="Harris H.M."/>
            <person name="McCann A."/>
            <person name="Guo C."/>
            <person name="Argimon S."/>
            <person name="Zhang W."/>
            <person name="Yang X."/>
            <person name="Jeffery I.B."/>
            <person name="Cooney J.C."/>
            <person name="Kagawa T.F."/>
            <person name="Liu W."/>
            <person name="Song Y."/>
            <person name="Salvetti E."/>
            <person name="Wrobel A."/>
            <person name="Rasinkangas P."/>
            <person name="Parkhill J."/>
            <person name="Rea M.C."/>
            <person name="O'Sullivan O."/>
            <person name="Ritari J."/>
            <person name="Douillard F.P."/>
            <person name="Paul Ross R."/>
            <person name="Yang R."/>
            <person name="Briner A.E."/>
            <person name="Felis G.E."/>
            <person name="de Vos W.M."/>
            <person name="Barrangou R."/>
            <person name="Klaenhammer T.R."/>
            <person name="Caufield P.W."/>
            <person name="Cui Y."/>
            <person name="Zhang H."/>
            <person name="O'Toole P.W."/>
        </authorList>
    </citation>
    <scope>NUCLEOTIDE SEQUENCE [LARGE SCALE GENOMIC DNA]</scope>
    <source>
        <strain evidence="2 3">DSM 19909</strain>
    </source>
</reference>
<feature type="transmembrane region" description="Helical" evidence="1">
    <location>
        <begin position="436"/>
        <end position="455"/>
    </location>
</feature>
<sequence length="465" mass="52474">MISPAVVATLGCAIITGWLVFSTPVHGYGNNGSFDWLLATNGLYWLKPSNHGGVTSQLGIMKYHNPLYLSHLTSQDLAIQLAIWFNRVFYSQRYFNLEFLGAVYLVLYVGSIFLFCRGLLGQRRRLRDYCLAGLVVIVLADTAFTLYFNSFYPEALAYILMIAVVGFCLYYLRYKTGNKWRMVFFTLLAALLLLTQESTSLLTLSLILMGVTFLTRSSQSMTVVVIIGLLMVGGFSANNLTRQNQAANKFQALSQGILLNQRPERAVKTANIEPQFSLLRGQAYFPNAFAASLPTDTLIQHRVMNQYDLPWLVMAYARDQQQFETLLDASATNLTLIKRQQVATVASGSTAHRQSLTTSFMLFSQSLATFFPRKYTFDCLMAGIVISVYLIDIWLRRRHHHPMGRGWLVIGLMTAVILVPVMSLFLYGMVDLASHLLMVVLSLSLGGLVLAADLMNHRLWWRWDR</sequence>
<accession>A0A0R1LY94</accession>
<evidence type="ECO:0000256" key="1">
    <source>
        <dbReference type="SAM" id="Phobius"/>
    </source>
</evidence>
<feature type="transmembrane region" description="Helical" evidence="1">
    <location>
        <begin position="184"/>
        <end position="214"/>
    </location>
</feature>
<dbReference type="STRING" id="1423776.FD04_GL001442"/>
<feature type="transmembrane region" description="Helical" evidence="1">
    <location>
        <begin position="155"/>
        <end position="172"/>
    </location>
</feature>